<dbReference type="PANTHER" id="PTHR34293:SF1">
    <property type="entry name" value="HTH-TYPE TRANSCRIPTIONAL REGULATOR TRMBL2"/>
    <property type="match status" value="1"/>
</dbReference>
<dbReference type="InterPro" id="IPR000792">
    <property type="entry name" value="Tscrpt_reg_LuxR_C"/>
</dbReference>
<evidence type="ECO:0000259" key="1">
    <source>
        <dbReference type="PROSITE" id="PS50043"/>
    </source>
</evidence>
<comment type="caution">
    <text evidence="2">The sequence shown here is derived from an EMBL/GenBank/DDBJ whole genome shotgun (WGS) entry which is preliminary data.</text>
</comment>
<dbReference type="GO" id="GO:0003677">
    <property type="term" value="F:DNA binding"/>
    <property type="evidence" value="ECO:0007669"/>
    <property type="project" value="InterPro"/>
</dbReference>
<dbReference type="PANTHER" id="PTHR34293">
    <property type="entry name" value="HTH-TYPE TRANSCRIPTIONAL REGULATOR TRMBL2"/>
    <property type="match status" value="1"/>
</dbReference>
<sequence>MDRRRPVRLTIMGMRTEPSGVASALELGSLPLTPDVADVYRDLLKTAPVAQREFLSTASPQVARALAGLLTSGAVHRDTAGVLHVRPPRSALESWAAQREMEAARARATAETLSGLYTAVHGTGAAFVEVIEGKYAARELFRQLQTGARTEVRGLERGPYLRDTARVPEEAQYDALSRGLRYRCVYEGELLYDEAMLAAVRSAVAAGEQARVFPELPLKMMLTDADRGLIILPRASGDDADAMLVYGSRLLDGLSELFEVFWRLGAPIHATADTAEPDAEPTAATQRLLALLTAGLTDEAIARDLGISNRTVHRRVSRLQELLGARSRFQLGVQASRRGWL</sequence>
<dbReference type="AlphaFoldDB" id="A0A318NBS0"/>
<dbReference type="Gene3D" id="1.10.10.10">
    <property type="entry name" value="Winged helix-like DNA-binding domain superfamily/Winged helix DNA-binding domain"/>
    <property type="match status" value="1"/>
</dbReference>
<gene>
    <name evidence="2" type="ORF">C7C45_28570</name>
</gene>
<dbReference type="GO" id="GO:0006355">
    <property type="term" value="P:regulation of DNA-templated transcription"/>
    <property type="evidence" value="ECO:0007669"/>
    <property type="project" value="InterPro"/>
</dbReference>
<dbReference type="EMBL" id="PYBV01000045">
    <property type="protein sequence ID" value="PYC65482.1"/>
    <property type="molecule type" value="Genomic_DNA"/>
</dbReference>
<name>A0A318NBS0_9ACTN</name>
<dbReference type="InterPro" id="IPR051797">
    <property type="entry name" value="TrmB-like"/>
</dbReference>
<keyword evidence="3" id="KW-1185">Reference proteome</keyword>
<dbReference type="InterPro" id="IPR036388">
    <property type="entry name" value="WH-like_DNA-bd_sf"/>
</dbReference>
<evidence type="ECO:0000313" key="3">
    <source>
        <dbReference type="Proteomes" id="UP000248333"/>
    </source>
</evidence>
<dbReference type="Proteomes" id="UP000248333">
    <property type="component" value="Unassembled WGS sequence"/>
</dbReference>
<dbReference type="SMART" id="SM00421">
    <property type="entry name" value="HTH_LUXR"/>
    <property type="match status" value="1"/>
</dbReference>
<proteinExistence type="predicted"/>
<reference evidence="2 3" key="1">
    <citation type="submission" date="2018-03" db="EMBL/GenBank/DDBJ databases">
        <title>Bioinformatic expansion and discovery of thiopeptide antibiotics.</title>
        <authorList>
            <person name="Schwalen C.J."/>
            <person name="Hudson G.A."/>
            <person name="Mitchell D.A."/>
        </authorList>
    </citation>
    <scope>NUCLEOTIDE SEQUENCE [LARGE SCALE GENOMIC DNA]</scope>
    <source>
        <strain evidence="2 3">NRRL 8041</strain>
    </source>
</reference>
<organism evidence="2 3">
    <name type="scientific">Micromonospora arborensis</name>
    <dbReference type="NCBI Taxonomy" id="2116518"/>
    <lineage>
        <taxon>Bacteria</taxon>
        <taxon>Bacillati</taxon>
        <taxon>Actinomycetota</taxon>
        <taxon>Actinomycetes</taxon>
        <taxon>Micromonosporales</taxon>
        <taxon>Micromonosporaceae</taxon>
        <taxon>Micromonospora</taxon>
    </lineage>
</organism>
<feature type="domain" description="HTH luxR-type" evidence="1">
    <location>
        <begin position="281"/>
        <end position="339"/>
    </location>
</feature>
<protein>
    <submittedName>
        <fullName evidence="2">LuxR family transcriptional regulator</fullName>
    </submittedName>
</protein>
<dbReference type="PROSITE" id="PS50043">
    <property type="entry name" value="HTH_LUXR_2"/>
    <property type="match status" value="1"/>
</dbReference>
<dbReference type="SUPFAM" id="SSF46894">
    <property type="entry name" value="C-terminal effector domain of the bipartite response regulators"/>
    <property type="match status" value="1"/>
</dbReference>
<dbReference type="Pfam" id="PF00196">
    <property type="entry name" value="GerE"/>
    <property type="match status" value="1"/>
</dbReference>
<accession>A0A318NBS0</accession>
<dbReference type="InterPro" id="IPR016032">
    <property type="entry name" value="Sig_transdc_resp-reg_C-effctor"/>
</dbReference>
<evidence type="ECO:0000313" key="2">
    <source>
        <dbReference type="EMBL" id="PYC65482.1"/>
    </source>
</evidence>